<protein>
    <recommendedName>
        <fullName evidence="3">ABC transmembrane type-1 domain-containing protein</fullName>
    </recommendedName>
</protein>
<keyword evidence="1" id="KW-1133">Transmembrane helix</keyword>
<sequence>MTILKAQSRITFLSIFSFSIVATWLFIAAFPFVWTLWGSFKVQADFFSKADWTYAIYGVHTTLETGKAFTGGGYYGAWIQEGFYNA</sequence>
<gene>
    <name evidence="2" type="ORF">METZ01_LOCUS358812</name>
</gene>
<evidence type="ECO:0008006" key="3">
    <source>
        <dbReference type="Google" id="ProtNLM"/>
    </source>
</evidence>
<keyword evidence="1" id="KW-0812">Transmembrane</keyword>
<proteinExistence type="predicted"/>
<feature type="transmembrane region" description="Helical" evidence="1">
    <location>
        <begin position="12"/>
        <end position="37"/>
    </location>
</feature>
<keyword evidence="1" id="KW-0472">Membrane</keyword>
<feature type="non-terminal residue" evidence="2">
    <location>
        <position position="86"/>
    </location>
</feature>
<name>A0A382S9Y7_9ZZZZ</name>
<organism evidence="2">
    <name type="scientific">marine metagenome</name>
    <dbReference type="NCBI Taxonomy" id="408172"/>
    <lineage>
        <taxon>unclassified sequences</taxon>
        <taxon>metagenomes</taxon>
        <taxon>ecological metagenomes</taxon>
    </lineage>
</organism>
<evidence type="ECO:0000256" key="1">
    <source>
        <dbReference type="SAM" id="Phobius"/>
    </source>
</evidence>
<accession>A0A382S9Y7</accession>
<dbReference type="AlphaFoldDB" id="A0A382S9Y7"/>
<reference evidence="2" key="1">
    <citation type="submission" date="2018-05" db="EMBL/GenBank/DDBJ databases">
        <authorList>
            <person name="Lanie J.A."/>
            <person name="Ng W.-L."/>
            <person name="Kazmierczak K.M."/>
            <person name="Andrzejewski T.M."/>
            <person name="Davidsen T.M."/>
            <person name="Wayne K.J."/>
            <person name="Tettelin H."/>
            <person name="Glass J.I."/>
            <person name="Rusch D."/>
            <person name="Podicherti R."/>
            <person name="Tsui H.-C.T."/>
            <person name="Winkler M.E."/>
        </authorList>
    </citation>
    <scope>NUCLEOTIDE SEQUENCE</scope>
</reference>
<evidence type="ECO:0000313" key="2">
    <source>
        <dbReference type="EMBL" id="SVD05958.1"/>
    </source>
</evidence>
<dbReference type="EMBL" id="UINC01127074">
    <property type="protein sequence ID" value="SVD05958.1"/>
    <property type="molecule type" value="Genomic_DNA"/>
</dbReference>